<dbReference type="SMART" id="SM00432">
    <property type="entry name" value="MADS"/>
    <property type="match status" value="1"/>
</dbReference>
<dbReference type="PRINTS" id="PR00404">
    <property type="entry name" value="MADSDOMAIN"/>
</dbReference>
<dbReference type="GO" id="GO:0000981">
    <property type="term" value="F:DNA-binding transcription factor activity, RNA polymerase II-specific"/>
    <property type="evidence" value="ECO:0007669"/>
    <property type="project" value="TreeGrafter"/>
</dbReference>
<name>A0AAW1I413_SAPOF</name>
<dbReference type="InterPro" id="IPR002100">
    <property type="entry name" value="TF_MADSbox"/>
</dbReference>
<evidence type="ECO:0000256" key="4">
    <source>
        <dbReference type="ARBA" id="ARBA00023163"/>
    </source>
</evidence>
<dbReference type="Gene3D" id="3.40.1810.10">
    <property type="entry name" value="Transcription factor, MADS-box"/>
    <property type="match status" value="1"/>
</dbReference>
<evidence type="ECO:0000256" key="2">
    <source>
        <dbReference type="ARBA" id="ARBA00023015"/>
    </source>
</evidence>
<dbReference type="GO" id="GO:0046983">
    <property type="term" value="F:protein dimerization activity"/>
    <property type="evidence" value="ECO:0007669"/>
    <property type="project" value="InterPro"/>
</dbReference>
<protein>
    <recommendedName>
        <fullName evidence="7">MADS-box domain-containing protein</fullName>
    </recommendedName>
</protein>
<evidence type="ECO:0000313" key="8">
    <source>
        <dbReference type="EMBL" id="KAK9684122.1"/>
    </source>
</evidence>
<evidence type="ECO:0000256" key="6">
    <source>
        <dbReference type="SAM" id="Coils"/>
    </source>
</evidence>
<dbReference type="AlphaFoldDB" id="A0AAW1I413"/>
<proteinExistence type="predicted"/>
<comment type="caution">
    <text evidence="8">The sequence shown here is derived from an EMBL/GenBank/DDBJ whole genome shotgun (WGS) entry which is preliminary data.</text>
</comment>
<dbReference type="InterPro" id="IPR036879">
    <property type="entry name" value="TF_MADSbox_sf"/>
</dbReference>
<gene>
    <name evidence="8" type="ORF">RND81_10G187700</name>
</gene>
<evidence type="ECO:0000256" key="3">
    <source>
        <dbReference type="ARBA" id="ARBA00023125"/>
    </source>
</evidence>
<organism evidence="8 9">
    <name type="scientific">Saponaria officinalis</name>
    <name type="common">Common soapwort</name>
    <name type="synonym">Lychnis saponaria</name>
    <dbReference type="NCBI Taxonomy" id="3572"/>
    <lineage>
        <taxon>Eukaryota</taxon>
        <taxon>Viridiplantae</taxon>
        <taxon>Streptophyta</taxon>
        <taxon>Embryophyta</taxon>
        <taxon>Tracheophyta</taxon>
        <taxon>Spermatophyta</taxon>
        <taxon>Magnoliopsida</taxon>
        <taxon>eudicotyledons</taxon>
        <taxon>Gunneridae</taxon>
        <taxon>Pentapetalae</taxon>
        <taxon>Caryophyllales</taxon>
        <taxon>Caryophyllaceae</taxon>
        <taxon>Caryophylleae</taxon>
        <taxon>Saponaria</taxon>
    </lineage>
</organism>
<evidence type="ECO:0000256" key="5">
    <source>
        <dbReference type="ARBA" id="ARBA00023242"/>
    </source>
</evidence>
<dbReference type="Pfam" id="PF00319">
    <property type="entry name" value="SRF-TF"/>
    <property type="match status" value="1"/>
</dbReference>
<dbReference type="GO" id="GO:0000978">
    <property type="term" value="F:RNA polymerase II cis-regulatory region sequence-specific DNA binding"/>
    <property type="evidence" value="ECO:0007669"/>
    <property type="project" value="TreeGrafter"/>
</dbReference>
<keyword evidence="9" id="KW-1185">Reference proteome</keyword>
<reference evidence="8" key="1">
    <citation type="submission" date="2024-03" db="EMBL/GenBank/DDBJ databases">
        <title>WGS assembly of Saponaria officinalis var. Norfolk2.</title>
        <authorList>
            <person name="Jenkins J."/>
            <person name="Shu S."/>
            <person name="Grimwood J."/>
            <person name="Barry K."/>
            <person name="Goodstein D."/>
            <person name="Schmutz J."/>
            <person name="Leebens-Mack J."/>
            <person name="Osbourn A."/>
        </authorList>
    </citation>
    <scope>NUCLEOTIDE SEQUENCE [LARGE SCALE GENOMIC DNA]</scope>
    <source>
        <strain evidence="8">JIC</strain>
    </source>
</reference>
<keyword evidence="6" id="KW-0175">Coiled coil</keyword>
<feature type="domain" description="MADS-box" evidence="7">
    <location>
        <begin position="7"/>
        <end position="67"/>
    </location>
</feature>
<feature type="coiled-coil region" evidence="6">
    <location>
        <begin position="91"/>
        <end position="121"/>
    </location>
</feature>
<evidence type="ECO:0000259" key="7">
    <source>
        <dbReference type="PROSITE" id="PS50066"/>
    </source>
</evidence>
<dbReference type="SUPFAM" id="SSF55455">
    <property type="entry name" value="SRF-like"/>
    <property type="match status" value="1"/>
</dbReference>
<dbReference type="PANTHER" id="PTHR11945:SF629">
    <property type="entry name" value="OS02G0164450 PROTEIN"/>
    <property type="match status" value="1"/>
</dbReference>
<dbReference type="PANTHER" id="PTHR11945">
    <property type="entry name" value="MADS BOX PROTEIN"/>
    <property type="match status" value="1"/>
</dbReference>
<keyword evidence="3" id="KW-0238">DNA-binding</keyword>
<sequence>MVKPISRGRQKIEMKKIKNKTHLGVTFTKRRNGIFKKANELVSLCGAELAIILYSPGNKPYSYGHPNVYAVLARFLGDFNVNKQKTKTKTVKCMEERYAQLKEIERLVEAEKRIARELRERVVRGSPIAMTPREKLTYRQMLEFRAMLKDLQLRISSVVQRRLVNGGDIAACVSQVKQQLES</sequence>
<keyword evidence="2" id="KW-0805">Transcription regulation</keyword>
<dbReference type="EMBL" id="JBDFQZ010000010">
    <property type="protein sequence ID" value="KAK9684122.1"/>
    <property type="molecule type" value="Genomic_DNA"/>
</dbReference>
<dbReference type="Proteomes" id="UP001443914">
    <property type="component" value="Unassembled WGS sequence"/>
</dbReference>
<dbReference type="PROSITE" id="PS50066">
    <property type="entry name" value="MADS_BOX_2"/>
    <property type="match status" value="1"/>
</dbReference>
<evidence type="ECO:0000313" key="9">
    <source>
        <dbReference type="Proteomes" id="UP001443914"/>
    </source>
</evidence>
<dbReference type="GO" id="GO:0005634">
    <property type="term" value="C:nucleus"/>
    <property type="evidence" value="ECO:0007669"/>
    <property type="project" value="UniProtKB-SubCell"/>
</dbReference>
<dbReference type="FunFam" id="3.40.1810.10:FF:000006">
    <property type="entry name" value="Agamous-like MADS-box protein AGL62"/>
    <property type="match status" value="1"/>
</dbReference>
<keyword evidence="4" id="KW-0804">Transcription</keyword>
<comment type="subcellular location">
    <subcellularLocation>
        <location evidence="1">Nucleus</location>
    </subcellularLocation>
</comment>
<keyword evidence="5" id="KW-0539">Nucleus</keyword>
<accession>A0AAW1I413</accession>
<evidence type="ECO:0000256" key="1">
    <source>
        <dbReference type="ARBA" id="ARBA00004123"/>
    </source>
</evidence>